<reference evidence="9" key="1">
    <citation type="submission" date="2016-03" db="EMBL/GenBank/DDBJ databases">
        <title>Complete genome sequence of the type strain Actinoalloteichus hymeniacidonis DSM 45092.</title>
        <authorList>
            <person name="Schaffert L."/>
            <person name="Albersmeier A."/>
            <person name="Winkler A."/>
            <person name="Kalinowski J."/>
            <person name="Zotchev S."/>
            <person name="Ruckert C."/>
        </authorList>
    </citation>
    <scope>NUCLEOTIDE SEQUENCE [LARGE SCALE GENOMIC DNA]</scope>
    <source>
        <strain evidence="9">HPA177(T) (DSM 45092(T))</strain>
    </source>
</reference>
<accession>A0AAC9HP03</accession>
<keyword evidence="4 8" id="KW-0808">Transferase</keyword>
<organism evidence="8 9">
    <name type="scientific">Actinoalloteichus hymeniacidonis</name>
    <dbReference type="NCBI Taxonomy" id="340345"/>
    <lineage>
        <taxon>Bacteria</taxon>
        <taxon>Bacillati</taxon>
        <taxon>Actinomycetota</taxon>
        <taxon>Actinomycetes</taxon>
        <taxon>Pseudonocardiales</taxon>
        <taxon>Pseudonocardiaceae</taxon>
        <taxon>Actinoalloteichus</taxon>
    </lineage>
</organism>
<dbReference type="EMBL" id="CP014859">
    <property type="protein sequence ID" value="AOS62884.1"/>
    <property type="molecule type" value="Genomic_DNA"/>
</dbReference>
<dbReference type="InterPro" id="IPR004960">
    <property type="entry name" value="LipA_acyltrans"/>
</dbReference>
<gene>
    <name evidence="8" type="ORF">TL08_10350</name>
</gene>
<proteinExistence type="predicted"/>
<name>A0AAC9HP03_9PSEU</name>
<evidence type="ECO:0000256" key="5">
    <source>
        <dbReference type="ARBA" id="ARBA00023136"/>
    </source>
</evidence>
<evidence type="ECO:0000313" key="9">
    <source>
        <dbReference type="Proteomes" id="UP000095210"/>
    </source>
</evidence>
<keyword evidence="6 8" id="KW-0012">Acyltransferase</keyword>
<keyword evidence="3" id="KW-0997">Cell inner membrane</keyword>
<dbReference type="EC" id="2.3.1.-" evidence="8"/>
<dbReference type="GO" id="GO:0005886">
    <property type="term" value="C:plasma membrane"/>
    <property type="evidence" value="ECO:0007669"/>
    <property type="project" value="UniProtKB-SubCell"/>
</dbReference>
<evidence type="ECO:0000256" key="4">
    <source>
        <dbReference type="ARBA" id="ARBA00022679"/>
    </source>
</evidence>
<evidence type="ECO:0000256" key="1">
    <source>
        <dbReference type="ARBA" id="ARBA00004533"/>
    </source>
</evidence>
<dbReference type="GO" id="GO:0009247">
    <property type="term" value="P:glycolipid biosynthetic process"/>
    <property type="evidence" value="ECO:0007669"/>
    <property type="project" value="UniProtKB-ARBA"/>
</dbReference>
<evidence type="ECO:0000256" key="7">
    <source>
        <dbReference type="SAM" id="MobiDB-lite"/>
    </source>
</evidence>
<dbReference type="CDD" id="cd07984">
    <property type="entry name" value="LPLAT_LABLAT-like"/>
    <property type="match status" value="1"/>
</dbReference>
<evidence type="ECO:0000313" key="8">
    <source>
        <dbReference type="EMBL" id="AOS62884.1"/>
    </source>
</evidence>
<dbReference type="RefSeq" id="WP_069848430.1">
    <property type="nucleotide sequence ID" value="NZ_CP014859.1"/>
</dbReference>
<dbReference type="KEGG" id="ahm:TL08_10350"/>
<dbReference type="GO" id="GO:0016746">
    <property type="term" value="F:acyltransferase activity"/>
    <property type="evidence" value="ECO:0007669"/>
    <property type="project" value="UniProtKB-KW"/>
</dbReference>
<evidence type="ECO:0000256" key="3">
    <source>
        <dbReference type="ARBA" id="ARBA00022519"/>
    </source>
</evidence>
<dbReference type="PANTHER" id="PTHR30606:SF10">
    <property type="entry name" value="PHOSPHATIDYLINOSITOL MANNOSIDE ACYLTRANSFERASE"/>
    <property type="match status" value="1"/>
</dbReference>
<sequence>MSGQKSRRTLRERGAELAYTAGWRLVRLLPERAAVALFQAGADLVVRRGGRGIDQLRRNLRRVAPESTEAQLDELVRQSMRSYLRYWREAFRLPTMDLAAVIAKVNTTLVGRENLDAALAGKGAIAVLPHSGNWDIAGVWAVGTYGSMTSVVERLRPEPLYRRFVAYREALGFEIMPHDGGKRMMETLLTRIREGRLVCLIADRDLSRRGVEVEFFGETTRMASGPARLAAQTGALLVPAACEFTDDGWAIRLHEPISVASSSHADVQAATQRVADRFAADIASRPQDWHMMQPLWLSDLSERRRARLSRDTPDPTAVVESPMVAPDTSRSTGHGRTEPPS</sequence>
<dbReference type="NCBIfam" id="NF005919">
    <property type="entry name" value="PRK07920.1"/>
    <property type="match status" value="1"/>
</dbReference>
<keyword evidence="2" id="KW-1003">Cell membrane</keyword>
<dbReference type="PANTHER" id="PTHR30606">
    <property type="entry name" value="LIPID A BIOSYNTHESIS LAUROYL ACYLTRANSFERASE"/>
    <property type="match status" value="1"/>
</dbReference>
<dbReference type="AlphaFoldDB" id="A0AAC9HP03"/>
<protein>
    <submittedName>
        <fullName evidence="8">Lauroyl/myristoyl acyltransferase</fullName>
        <ecNumber evidence="8">2.3.1.-</ecNumber>
    </submittedName>
</protein>
<evidence type="ECO:0000256" key="6">
    <source>
        <dbReference type="ARBA" id="ARBA00023315"/>
    </source>
</evidence>
<evidence type="ECO:0000256" key="2">
    <source>
        <dbReference type="ARBA" id="ARBA00022475"/>
    </source>
</evidence>
<dbReference type="Pfam" id="PF03279">
    <property type="entry name" value="Lip_A_acyltrans"/>
    <property type="match status" value="1"/>
</dbReference>
<comment type="subcellular location">
    <subcellularLocation>
        <location evidence="1">Cell inner membrane</location>
    </subcellularLocation>
</comment>
<dbReference type="Proteomes" id="UP000095210">
    <property type="component" value="Chromosome"/>
</dbReference>
<feature type="region of interest" description="Disordered" evidence="7">
    <location>
        <begin position="305"/>
        <end position="341"/>
    </location>
</feature>
<keyword evidence="5" id="KW-0472">Membrane</keyword>
<keyword evidence="9" id="KW-1185">Reference proteome</keyword>